<dbReference type="FunFam" id="3.40.50.300:FF:000220">
    <property type="entry name" value="ATP-dependent protease ATPase subunit HslU"/>
    <property type="match status" value="1"/>
</dbReference>
<evidence type="ECO:0000259" key="7">
    <source>
        <dbReference type="SMART" id="SM00382"/>
    </source>
</evidence>
<dbReference type="Gene3D" id="3.40.50.300">
    <property type="entry name" value="P-loop containing nucleotide triphosphate hydrolases"/>
    <property type="match status" value="2"/>
</dbReference>
<dbReference type="SMART" id="SM01086">
    <property type="entry name" value="ClpB_D2-small"/>
    <property type="match status" value="1"/>
</dbReference>
<dbReference type="Gene3D" id="1.10.8.10">
    <property type="entry name" value="DNA helicase RuvA subunit, C-terminal domain"/>
    <property type="match status" value="1"/>
</dbReference>
<dbReference type="Pfam" id="PF07724">
    <property type="entry name" value="AAA_2"/>
    <property type="match status" value="1"/>
</dbReference>
<feature type="compositionally biased region" description="Basic and acidic residues" evidence="6">
    <location>
        <begin position="165"/>
        <end position="182"/>
    </location>
</feature>
<feature type="binding site" evidence="5">
    <location>
        <position position="351"/>
    </location>
    <ligand>
        <name>ATP</name>
        <dbReference type="ChEBI" id="CHEBI:30616"/>
    </ligand>
</feature>
<feature type="region of interest" description="Disordered" evidence="6">
    <location>
        <begin position="153"/>
        <end position="182"/>
    </location>
</feature>
<protein>
    <recommendedName>
        <fullName evidence="5">ATP-dependent protease ATPase subunit HslU</fullName>
    </recommendedName>
    <alternativeName>
        <fullName evidence="5">Unfoldase HslU</fullName>
    </alternativeName>
</protein>
<feature type="domain" description="Clp ATPase C-terminal" evidence="8">
    <location>
        <begin position="365"/>
        <end position="461"/>
    </location>
</feature>
<evidence type="ECO:0000256" key="6">
    <source>
        <dbReference type="SAM" id="MobiDB-lite"/>
    </source>
</evidence>
<reference evidence="9 10" key="1">
    <citation type="submission" date="2019-03" db="EMBL/GenBank/DDBJ databases">
        <title>Genomic Encyclopedia of Type Strains, Phase IV (KMG-IV): sequencing the most valuable type-strain genomes for metagenomic binning, comparative biology and taxonomic classification.</title>
        <authorList>
            <person name="Goeker M."/>
        </authorList>
    </citation>
    <scope>NUCLEOTIDE SEQUENCE [LARGE SCALE GENOMIC DNA]</scope>
    <source>
        <strain evidence="9 10">DSM 25964</strain>
    </source>
</reference>
<keyword evidence="9" id="KW-0645">Protease</keyword>
<organism evidence="9 10">
    <name type="scientific">Aminivibrio pyruvatiphilus</name>
    <dbReference type="NCBI Taxonomy" id="1005740"/>
    <lineage>
        <taxon>Bacteria</taxon>
        <taxon>Thermotogati</taxon>
        <taxon>Synergistota</taxon>
        <taxon>Synergistia</taxon>
        <taxon>Synergistales</taxon>
        <taxon>Aminobacteriaceae</taxon>
        <taxon>Aminivibrio</taxon>
    </lineage>
</organism>
<keyword evidence="5" id="KW-0963">Cytoplasm</keyword>
<gene>
    <name evidence="5" type="primary">hslU</name>
    <name evidence="9" type="ORF">C8D99_101188</name>
</gene>
<dbReference type="HAMAP" id="MF_00249">
    <property type="entry name" value="HslU"/>
    <property type="match status" value="1"/>
</dbReference>
<proteinExistence type="inferred from homology"/>
<evidence type="ECO:0000256" key="3">
    <source>
        <dbReference type="ARBA" id="ARBA00022840"/>
    </source>
</evidence>
<dbReference type="InterPro" id="IPR027417">
    <property type="entry name" value="P-loop_NTPase"/>
</dbReference>
<dbReference type="GO" id="GO:0036402">
    <property type="term" value="F:proteasome-activating activity"/>
    <property type="evidence" value="ECO:0007669"/>
    <property type="project" value="UniProtKB-UniRule"/>
</dbReference>
<dbReference type="OrthoDB" id="9804062at2"/>
<evidence type="ECO:0000256" key="4">
    <source>
        <dbReference type="ARBA" id="ARBA00023186"/>
    </source>
</evidence>
<dbReference type="GO" id="GO:0005524">
    <property type="term" value="F:ATP binding"/>
    <property type="evidence" value="ECO:0007669"/>
    <property type="project" value="UniProtKB-UniRule"/>
</dbReference>
<comment type="function">
    <text evidence="5">ATPase subunit of a proteasome-like degradation complex; this subunit has chaperone activity. The binding of ATP and its subsequent hydrolysis by HslU are essential for unfolding of protein substrates subsequently hydrolyzed by HslV. HslU recognizes the N-terminal part of its protein substrates and unfolds these before they are guided to HslV for hydrolysis.</text>
</comment>
<dbReference type="SMART" id="SM00382">
    <property type="entry name" value="AAA"/>
    <property type="match status" value="1"/>
</dbReference>
<evidence type="ECO:0000313" key="10">
    <source>
        <dbReference type="Proteomes" id="UP000295066"/>
    </source>
</evidence>
<evidence type="ECO:0000256" key="1">
    <source>
        <dbReference type="ARBA" id="ARBA00009771"/>
    </source>
</evidence>
<dbReference type="InterPro" id="IPR004491">
    <property type="entry name" value="HslU"/>
</dbReference>
<name>A0A4V3HHH9_9BACT</name>
<feature type="binding site" evidence="5">
    <location>
        <position position="25"/>
    </location>
    <ligand>
        <name>ATP</name>
        <dbReference type="ChEBI" id="CHEBI:30616"/>
    </ligand>
</feature>
<dbReference type="InterPro" id="IPR003959">
    <property type="entry name" value="ATPase_AAA_core"/>
</dbReference>
<keyword evidence="3 5" id="KW-0067">ATP-binding</keyword>
<keyword evidence="10" id="KW-1185">Reference proteome</keyword>
<keyword evidence="9" id="KW-0378">Hydrolase</keyword>
<dbReference type="GO" id="GO:0009376">
    <property type="term" value="C:HslUV protease complex"/>
    <property type="evidence" value="ECO:0007669"/>
    <property type="project" value="UniProtKB-UniRule"/>
</dbReference>
<evidence type="ECO:0000256" key="2">
    <source>
        <dbReference type="ARBA" id="ARBA00022741"/>
    </source>
</evidence>
<dbReference type="InterPro" id="IPR050052">
    <property type="entry name" value="ATP-dep_Clp_protease_ClpX"/>
</dbReference>
<evidence type="ECO:0000313" key="9">
    <source>
        <dbReference type="EMBL" id="TDY65041.1"/>
    </source>
</evidence>
<dbReference type="GO" id="GO:0008233">
    <property type="term" value="F:peptidase activity"/>
    <property type="evidence" value="ECO:0007669"/>
    <property type="project" value="UniProtKB-KW"/>
</dbReference>
<comment type="caution">
    <text evidence="9">The sequence shown here is derived from an EMBL/GenBank/DDBJ whole genome shotgun (WGS) entry which is preliminary data.</text>
</comment>
<sequence length="473" mass="52628">MNMQENDRFDLTPRQIVEYLDRYIVGQEKAKKSVAIALRNRIRRRRLPENIAKEVAPKNILMVGPTGVGKTEIARRLADLVKAPFVKVEATKFTEVGYVGRDVESIVRDLAETAVAMVKKRKIEDVRIPAAERAEQRLADALLPRPEKKSAVPDFMRLFGGGGSPEKDQEREDSPEEERLRDSTRKKILALLREGKLDDREVEIDVTESQSVGIPLLGGAGMDSMGINIGDMLGGLMPKKTKRRRMKVSEARTMLAAEEAEKLVDMDAVVREALDKAQEEGIVFLDEIDKVVARGGTGGPDVSREGVQRDLLPIVEGSPVQTKYGTVNTDHILFISAGAFSSVKPSDLVPELQGRFPIRVELQPLTREDLARILVEPENSLLRQYTALLATEGVHLDFTPGAVAEMARLAERMNGEMENIGARRLHAMIEHLLENISFGAPEEGQGTVSVTPEFVRERLEPLISDSDIRRYLL</sequence>
<evidence type="ECO:0000256" key="5">
    <source>
        <dbReference type="HAMAP-Rule" id="MF_00249"/>
    </source>
</evidence>
<dbReference type="NCBIfam" id="NF003544">
    <property type="entry name" value="PRK05201.1"/>
    <property type="match status" value="1"/>
</dbReference>
<accession>A0A4V3HHH9</accession>
<dbReference type="InterPro" id="IPR019489">
    <property type="entry name" value="Clp_ATPase_C"/>
</dbReference>
<dbReference type="PANTHER" id="PTHR48102:SF3">
    <property type="entry name" value="ATP-DEPENDENT PROTEASE ATPASE SUBUNIT HSLU"/>
    <property type="match status" value="1"/>
</dbReference>
<evidence type="ECO:0000259" key="8">
    <source>
        <dbReference type="SMART" id="SM01086"/>
    </source>
</evidence>
<feature type="binding site" evidence="5">
    <location>
        <begin position="67"/>
        <end position="72"/>
    </location>
    <ligand>
        <name>ATP</name>
        <dbReference type="ChEBI" id="CHEBI:30616"/>
    </ligand>
</feature>
<dbReference type="InterPro" id="IPR003593">
    <property type="entry name" value="AAA+_ATPase"/>
</dbReference>
<dbReference type="Pfam" id="PF00004">
    <property type="entry name" value="AAA"/>
    <property type="match status" value="1"/>
</dbReference>
<dbReference type="PANTHER" id="PTHR48102">
    <property type="entry name" value="ATP-DEPENDENT CLP PROTEASE ATP-BINDING SUBUNIT CLPX-LIKE, MITOCHONDRIAL-RELATED"/>
    <property type="match status" value="1"/>
</dbReference>
<feature type="binding site" evidence="5">
    <location>
        <position position="286"/>
    </location>
    <ligand>
        <name>ATP</name>
        <dbReference type="ChEBI" id="CHEBI:30616"/>
    </ligand>
</feature>
<feature type="binding site" evidence="5">
    <location>
        <position position="423"/>
    </location>
    <ligand>
        <name>ATP</name>
        <dbReference type="ChEBI" id="CHEBI:30616"/>
    </ligand>
</feature>
<dbReference type="GO" id="GO:0043335">
    <property type="term" value="P:protein unfolding"/>
    <property type="evidence" value="ECO:0007669"/>
    <property type="project" value="UniProtKB-UniRule"/>
</dbReference>
<dbReference type="Gene3D" id="1.10.8.60">
    <property type="match status" value="1"/>
</dbReference>
<dbReference type="RefSeq" id="WP_133955405.1">
    <property type="nucleotide sequence ID" value="NZ_SORI01000001.1"/>
</dbReference>
<dbReference type="SUPFAM" id="SSF52540">
    <property type="entry name" value="P-loop containing nucleoside triphosphate hydrolases"/>
    <property type="match status" value="1"/>
</dbReference>
<dbReference type="EMBL" id="SORI01000001">
    <property type="protein sequence ID" value="TDY65041.1"/>
    <property type="molecule type" value="Genomic_DNA"/>
</dbReference>
<comment type="subunit">
    <text evidence="5">A double ring-shaped homohexamer of HslV is capped on each side by a ring-shaped HslU homohexamer. The assembly of the HslU/HslV complex is dependent on binding of ATP.</text>
</comment>
<keyword evidence="4 5" id="KW-0143">Chaperone</keyword>
<feature type="domain" description="AAA+ ATPase" evidence="7">
    <location>
        <begin position="56"/>
        <end position="366"/>
    </location>
</feature>
<comment type="similarity">
    <text evidence="1 5">Belongs to the ClpX chaperone family. HslU subfamily.</text>
</comment>
<dbReference type="AlphaFoldDB" id="A0A4V3HHH9"/>
<comment type="subcellular location">
    <subcellularLocation>
        <location evidence="5">Cytoplasm</location>
    </subcellularLocation>
</comment>
<dbReference type="Proteomes" id="UP000295066">
    <property type="component" value="Unassembled WGS sequence"/>
</dbReference>
<dbReference type="NCBIfam" id="TIGR00390">
    <property type="entry name" value="hslU"/>
    <property type="match status" value="1"/>
</dbReference>
<dbReference type="GO" id="GO:0016887">
    <property type="term" value="F:ATP hydrolysis activity"/>
    <property type="evidence" value="ECO:0007669"/>
    <property type="project" value="InterPro"/>
</dbReference>
<keyword evidence="2 5" id="KW-0547">Nucleotide-binding</keyword>